<proteinExistence type="predicted"/>
<feature type="region of interest" description="Disordered" evidence="2">
    <location>
        <begin position="128"/>
        <end position="150"/>
    </location>
</feature>
<dbReference type="AlphaFoldDB" id="A0A858QAS2"/>
<evidence type="ECO:0000256" key="1">
    <source>
        <dbReference type="ARBA" id="ARBA00023172"/>
    </source>
</evidence>
<dbReference type="Proteomes" id="UP000503004">
    <property type="component" value="Chromosome"/>
</dbReference>
<gene>
    <name evidence="3" type="ORF">GNH96_13805</name>
</gene>
<dbReference type="GO" id="GO:0015074">
    <property type="term" value="P:DNA integration"/>
    <property type="evidence" value="ECO:0007669"/>
    <property type="project" value="InterPro"/>
</dbReference>
<feature type="compositionally biased region" description="Polar residues" evidence="2">
    <location>
        <begin position="132"/>
        <end position="143"/>
    </location>
</feature>
<dbReference type="InterPro" id="IPR011010">
    <property type="entry name" value="DNA_brk_join_enz"/>
</dbReference>
<evidence type="ECO:0000313" key="4">
    <source>
        <dbReference type="Proteomes" id="UP000503004"/>
    </source>
</evidence>
<dbReference type="InterPro" id="IPR013762">
    <property type="entry name" value="Integrase-like_cat_sf"/>
</dbReference>
<dbReference type="SUPFAM" id="SSF56349">
    <property type="entry name" value="DNA breaking-rejoining enzymes"/>
    <property type="match status" value="1"/>
</dbReference>
<evidence type="ECO:0000313" key="3">
    <source>
        <dbReference type="EMBL" id="QJD30923.1"/>
    </source>
</evidence>
<sequence>MSPLCCQRKARLPLRPGRRGRVGSDAEAKVRMLPEPERRPPFCPKTKRKDSWPNCRRNLADMARFRLETGLWQANVTGLLWNQLDLVRKVAWIHPDQVKDKESHRGAALSDVAVEIIWRQIGRNHPHVFSDRGNSGTQANTKAWRTARER</sequence>
<dbReference type="Gene3D" id="1.10.443.10">
    <property type="entry name" value="Intergrase catalytic core"/>
    <property type="match status" value="1"/>
</dbReference>
<accession>A0A858QAS2</accession>
<evidence type="ECO:0000256" key="2">
    <source>
        <dbReference type="SAM" id="MobiDB-lite"/>
    </source>
</evidence>
<dbReference type="EMBL" id="CP046565">
    <property type="protein sequence ID" value="QJD30923.1"/>
    <property type="molecule type" value="Genomic_DNA"/>
</dbReference>
<organism evidence="3 4">
    <name type="scientific">Methylococcus geothermalis</name>
    <dbReference type="NCBI Taxonomy" id="2681310"/>
    <lineage>
        <taxon>Bacteria</taxon>
        <taxon>Pseudomonadati</taxon>
        <taxon>Pseudomonadota</taxon>
        <taxon>Gammaproteobacteria</taxon>
        <taxon>Methylococcales</taxon>
        <taxon>Methylococcaceae</taxon>
        <taxon>Methylococcus</taxon>
    </lineage>
</organism>
<name>A0A858QAS2_9GAMM</name>
<dbReference type="GO" id="GO:0003677">
    <property type="term" value="F:DNA binding"/>
    <property type="evidence" value="ECO:0007669"/>
    <property type="project" value="InterPro"/>
</dbReference>
<keyword evidence="4" id="KW-1185">Reference proteome</keyword>
<protein>
    <submittedName>
        <fullName evidence="3">Tyrosine-type recombinase/integrase</fullName>
    </submittedName>
</protein>
<dbReference type="GO" id="GO:0006310">
    <property type="term" value="P:DNA recombination"/>
    <property type="evidence" value="ECO:0007669"/>
    <property type="project" value="UniProtKB-KW"/>
</dbReference>
<dbReference type="KEGG" id="metu:GNH96_13805"/>
<reference evidence="4" key="1">
    <citation type="submission" date="2019-12" db="EMBL/GenBank/DDBJ databases">
        <authorList>
            <person name="Awala S.I."/>
            <person name="Rhee S.K."/>
        </authorList>
    </citation>
    <scope>NUCLEOTIDE SEQUENCE [LARGE SCALE GENOMIC DNA]</scope>
    <source>
        <strain evidence="4">IM1</strain>
    </source>
</reference>
<keyword evidence="1" id="KW-0233">DNA recombination</keyword>